<evidence type="ECO:0000313" key="3">
    <source>
        <dbReference type="EMBL" id="MDZ5472880.1"/>
    </source>
</evidence>
<evidence type="ECO:0000259" key="2">
    <source>
        <dbReference type="Pfam" id="PF14378"/>
    </source>
</evidence>
<gene>
    <name evidence="3" type="ORF">SM124_14195</name>
</gene>
<reference evidence="3 4" key="1">
    <citation type="submission" date="2023-11" db="EMBL/GenBank/DDBJ databases">
        <title>Bacillus jintuensis, isolated from a mudflat on the Beibu Gulf coast.</title>
        <authorList>
            <person name="Li M."/>
        </authorList>
    </citation>
    <scope>NUCLEOTIDE SEQUENCE [LARGE SCALE GENOMIC DNA]</scope>
    <source>
        <strain evidence="3 4">31A1R</strain>
    </source>
</reference>
<feature type="transmembrane region" description="Helical" evidence="1">
    <location>
        <begin position="43"/>
        <end position="67"/>
    </location>
</feature>
<accession>A0ABU5J0D8</accession>
<feature type="transmembrane region" description="Helical" evidence="1">
    <location>
        <begin position="175"/>
        <end position="193"/>
    </location>
</feature>
<sequence>MLKRKLPYLLLLFVMPVLGWIYELLNNHSINSRNVMLPLDNQIPFLSVFIIPYVIWYLYILGYLIYFCFKDTKVYIQALTTIVLGEIICFIVYYCFQTTVPRPAVTGEGILVSLVQFIYANDQPYNCFPSIHVLTTFIIMVCSSKIKDKHVLNTLFIQAMGVLIIASTLFVKQHAILDVIGSIVLVSFVYSLVTNKSVVSVKELMFESPPEKTRVLVNNQHK</sequence>
<organism evidence="3 4">
    <name type="scientific">Robertmurraya mangrovi</name>
    <dbReference type="NCBI Taxonomy" id="3098077"/>
    <lineage>
        <taxon>Bacteria</taxon>
        <taxon>Bacillati</taxon>
        <taxon>Bacillota</taxon>
        <taxon>Bacilli</taxon>
        <taxon>Bacillales</taxon>
        <taxon>Bacillaceae</taxon>
        <taxon>Robertmurraya</taxon>
    </lineage>
</organism>
<evidence type="ECO:0000313" key="4">
    <source>
        <dbReference type="Proteomes" id="UP001290455"/>
    </source>
</evidence>
<feature type="transmembrane region" description="Helical" evidence="1">
    <location>
        <begin position="123"/>
        <end position="143"/>
    </location>
</feature>
<dbReference type="InterPro" id="IPR036938">
    <property type="entry name" value="PAP2/HPO_sf"/>
</dbReference>
<dbReference type="CDD" id="cd03386">
    <property type="entry name" value="PAP2_Aur1_like"/>
    <property type="match status" value="1"/>
</dbReference>
<comment type="caution">
    <text evidence="3">The sequence shown here is derived from an EMBL/GenBank/DDBJ whole genome shotgun (WGS) entry which is preliminary data.</text>
</comment>
<dbReference type="InterPro" id="IPR026841">
    <property type="entry name" value="Aur1/Ipt1"/>
</dbReference>
<dbReference type="SUPFAM" id="SSF48317">
    <property type="entry name" value="Acid phosphatase/Vanadium-dependent haloperoxidase"/>
    <property type="match status" value="1"/>
</dbReference>
<keyword evidence="1" id="KW-0472">Membrane</keyword>
<keyword evidence="1" id="KW-1133">Transmembrane helix</keyword>
<keyword evidence="4" id="KW-1185">Reference proteome</keyword>
<evidence type="ECO:0000256" key="1">
    <source>
        <dbReference type="SAM" id="Phobius"/>
    </source>
</evidence>
<proteinExistence type="predicted"/>
<name>A0ABU5J0D8_9BACI</name>
<dbReference type="Proteomes" id="UP001290455">
    <property type="component" value="Unassembled WGS sequence"/>
</dbReference>
<feature type="transmembrane region" description="Helical" evidence="1">
    <location>
        <begin position="74"/>
        <end position="94"/>
    </location>
</feature>
<dbReference type="RefSeq" id="WP_322447180.1">
    <property type="nucleotide sequence ID" value="NZ_JAXOFX010000009.1"/>
</dbReference>
<keyword evidence="1" id="KW-0812">Transmembrane</keyword>
<dbReference type="EMBL" id="JAXOFX010000009">
    <property type="protein sequence ID" value="MDZ5472880.1"/>
    <property type="molecule type" value="Genomic_DNA"/>
</dbReference>
<protein>
    <submittedName>
        <fullName evidence="3">Phosphatase PAP2 family protein</fullName>
    </submittedName>
</protein>
<dbReference type="Pfam" id="PF14378">
    <property type="entry name" value="PAP2_3"/>
    <property type="match status" value="1"/>
</dbReference>
<feature type="transmembrane region" description="Helical" evidence="1">
    <location>
        <begin position="150"/>
        <end position="169"/>
    </location>
</feature>
<feature type="domain" description="Inositolphosphotransferase Aur1/Ipt1" evidence="2">
    <location>
        <begin position="53"/>
        <end position="190"/>
    </location>
</feature>